<name>A0A1I0UG56_9RHOB</name>
<dbReference type="Proteomes" id="UP000182312">
    <property type="component" value="Unassembled WGS sequence"/>
</dbReference>
<gene>
    <name evidence="1" type="ORF">SAMN04487972_1721</name>
</gene>
<dbReference type="EMBL" id="FOJO01000072">
    <property type="protein sequence ID" value="SFA62767.1"/>
    <property type="molecule type" value="Genomic_DNA"/>
</dbReference>
<sequence length="231" mass="24549">MLARAGPVTGASKRDLVSRIGLAIEGNPFDIDAAMTDDSLHDEELNAWVHAGEPCGFALGNLTRAVHGDRRTIALNHPELGGVPNTAPDCSREHVGPPHQGGSLDADHSDTGVLFPCRFICPPSTASGMPLNRTDAWPGFKTGPRPWIGQVCMCPTSAIGRAMISPACCCISAVRASAGRLYVNLPSAGPCPCQLLNFFNQNKDRQRRVAGRSLNLITDRTVLGLDLEADT</sequence>
<organism evidence="1 2">
    <name type="scientific">Paracoccus halophilus</name>
    <dbReference type="NCBI Taxonomy" id="376733"/>
    <lineage>
        <taxon>Bacteria</taxon>
        <taxon>Pseudomonadati</taxon>
        <taxon>Pseudomonadota</taxon>
        <taxon>Alphaproteobacteria</taxon>
        <taxon>Rhodobacterales</taxon>
        <taxon>Paracoccaceae</taxon>
        <taxon>Paracoccus</taxon>
    </lineage>
</organism>
<proteinExistence type="predicted"/>
<reference evidence="1 2" key="1">
    <citation type="submission" date="2016-10" db="EMBL/GenBank/DDBJ databases">
        <authorList>
            <person name="de Groot N.N."/>
        </authorList>
    </citation>
    <scope>NUCLEOTIDE SEQUENCE [LARGE SCALE GENOMIC DNA]</scope>
    <source>
        <strain evidence="1 2">CGMCC 1.6117</strain>
    </source>
</reference>
<evidence type="ECO:0000313" key="1">
    <source>
        <dbReference type="EMBL" id="SFA62767.1"/>
    </source>
</evidence>
<dbReference type="AlphaFoldDB" id="A0A1I0UG56"/>
<accession>A0A1I0UG56</accession>
<protein>
    <submittedName>
        <fullName evidence="1">Uncharacterized protein</fullName>
    </submittedName>
</protein>
<evidence type="ECO:0000313" key="2">
    <source>
        <dbReference type="Proteomes" id="UP000182312"/>
    </source>
</evidence>